<protein>
    <submittedName>
        <fullName evidence="2">Uncharacterized protein</fullName>
    </submittedName>
</protein>
<dbReference type="EMBL" id="MN739468">
    <property type="protein sequence ID" value="QHT06442.1"/>
    <property type="molecule type" value="Genomic_DNA"/>
</dbReference>
<dbReference type="AlphaFoldDB" id="A0A6C0CQM3"/>
<accession>A0A6C0CQM3</accession>
<evidence type="ECO:0000313" key="2">
    <source>
        <dbReference type="EMBL" id="QHT06442.1"/>
    </source>
</evidence>
<reference evidence="2" key="1">
    <citation type="journal article" date="2020" name="Nature">
        <title>Giant virus diversity and host interactions through global metagenomics.</title>
        <authorList>
            <person name="Schulz F."/>
            <person name="Roux S."/>
            <person name="Paez-Espino D."/>
            <person name="Jungbluth S."/>
            <person name="Walsh D.A."/>
            <person name="Denef V.J."/>
            <person name="McMahon K.D."/>
            <person name="Konstantinidis K.T."/>
            <person name="Eloe-Fadrosh E.A."/>
            <person name="Kyrpides N.C."/>
            <person name="Woyke T."/>
        </authorList>
    </citation>
    <scope>NUCLEOTIDE SEQUENCE</scope>
    <source>
        <strain evidence="2">GVMAG-M-3300021425-30</strain>
    </source>
</reference>
<name>A0A6C0CQM3_9ZZZZ</name>
<proteinExistence type="predicted"/>
<evidence type="ECO:0000256" key="1">
    <source>
        <dbReference type="SAM" id="MobiDB-lite"/>
    </source>
</evidence>
<organism evidence="2">
    <name type="scientific">viral metagenome</name>
    <dbReference type="NCBI Taxonomy" id="1070528"/>
    <lineage>
        <taxon>unclassified sequences</taxon>
        <taxon>metagenomes</taxon>
        <taxon>organismal metagenomes</taxon>
    </lineage>
</organism>
<feature type="region of interest" description="Disordered" evidence="1">
    <location>
        <begin position="81"/>
        <end position="120"/>
    </location>
</feature>
<feature type="compositionally biased region" description="Basic residues" evidence="1">
    <location>
        <begin position="82"/>
        <end position="116"/>
    </location>
</feature>
<sequence>MNNNNNIELHASAEYMVSNNNNVIDQGNIVAKYDGKNLDLLGAKDDKIILMQLTNKDIMKLLAIPSSNIGLEERIMMDYPVKRRGRTRRRKQKSIQKRRSTRRRIASKKKSKKRSLKKEPTITKLLGNLD</sequence>